<evidence type="ECO:0000256" key="9">
    <source>
        <dbReference type="ARBA" id="ARBA00037847"/>
    </source>
</evidence>
<feature type="domain" description="Torsin-1A-interacting protein 1/2 AAA+ activator" evidence="12">
    <location>
        <begin position="346"/>
        <end position="561"/>
    </location>
</feature>
<keyword evidence="3" id="KW-0597">Phosphoprotein</keyword>
<dbReference type="KEGG" id="sfm:108935328"/>
<evidence type="ECO:0000256" key="3">
    <source>
        <dbReference type="ARBA" id="ARBA00022553"/>
    </source>
</evidence>
<feature type="region of interest" description="Disordered" evidence="10">
    <location>
        <begin position="45"/>
        <end position="71"/>
    </location>
</feature>
<evidence type="ECO:0000313" key="13">
    <source>
        <dbReference type="Ensembl" id="ENSSFOP00015052091.1"/>
    </source>
</evidence>
<accession>A0A8C9TT17</accession>
<reference evidence="13" key="3">
    <citation type="submission" date="2025-09" db="UniProtKB">
        <authorList>
            <consortium name="Ensembl"/>
        </authorList>
    </citation>
    <scope>IDENTIFICATION</scope>
</reference>
<feature type="compositionally biased region" description="Basic and acidic residues" evidence="10">
    <location>
        <begin position="54"/>
        <end position="68"/>
    </location>
</feature>
<dbReference type="PANTHER" id="PTHR18843:SF7">
    <property type="entry name" value="LAMINA-ASSOCIATED POLYPEPTIDE 1B ISOFORM 1-RELATED"/>
    <property type="match status" value="1"/>
</dbReference>
<comment type="subcellular location">
    <subcellularLocation>
        <location evidence="9">Endomembrane system</location>
        <topology evidence="9">Single-pass membrane protein</topology>
    </subcellularLocation>
    <subcellularLocation>
        <location evidence="1">Nucleus envelope</location>
    </subcellularLocation>
</comment>
<protein>
    <submittedName>
        <fullName evidence="13">Torsin-1A-interacting protein 1-like</fullName>
    </submittedName>
</protein>
<dbReference type="InterPro" id="IPR008662">
    <property type="entry name" value="TOIP1/2"/>
</dbReference>
<dbReference type="OrthoDB" id="6258998at2759"/>
<keyword evidence="7" id="KW-0325">Glycoprotein</keyword>
<evidence type="ECO:0000256" key="11">
    <source>
        <dbReference type="SAM" id="Phobius"/>
    </source>
</evidence>
<evidence type="ECO:0000256" key="6">
    <source>
        <dbReference type="ARBA" id="ARBA00023136"/>
    </source>
</evidence>
<dbReference type="PANTHER" id="PTHR18843">
    <property type="entry name" value="TORSIN-1A-INTERACTING PROTEIN"/>
    <property type="match status" value="1"/>
</dbReference>
<dbReference type="Ensembl" id="ENSSFOT00015041807.1">
    <property type="protein sequence ID" value="ENSSFOP00015052091.1"/>
    <property type="gene ID" value="ENSSFOG00015024484.1"/>
</dbReference>
<proteinExistence type="inferred from homology"/>
<dbReference type="AlphaFoldDB" id="A0A8C9TT17"/>
<evidence type="ECO:0000256" key="10">
    <source>
        <dbReference type="SAM" id="MobiDB-lite"/>
    </source>
</evidence>
<keyword evidence="6 11" id="KW-0472">Membrane</keyword>
<name>A0A8C9TT17_SCLFO</name>
<evidence type="ECO:0000256" key="7">
    <source>
        <dbReference type="ARBA" id="ARBA00023180"/>
    </source>
</evidence>
<dbReference type="Pfam" id="PF05609">
    <property type="entry name" value="LAP1_C"/>
    <property type="match status" value="1"/>
</dbReference>
<dbReference type="InterPro" id="IPR038599">
    <property type="entry name" value="LAP1C-like_C_sf"/>
</dbReference>
<evidence type="ECO:0000259" key="12">
    <source>
        <dbReference type="Pfam" id="PF05609"/>
    </source>
</evidence>
<dbReference type="Gene3D" id="3.40.50.12190">
    <property type="match status" value="1"/>
</dbReference>
<reference evidence="13" key="2">
    <citation type="submission" date="2025-08" db="UniProtKB">
        <authorList>
            <consortium name="Ensembl"/>
        </authorList>
    </citation>
    <scope>IDENTIFICATION</scope>
</reference>
<keyword evidence="14" id="KW-1185">Reference proteome</keyword>
<dbReference type="GO" id="GO:0001671">
    <property type="term" value="F:ATPase activator activity"/>
    <property type="evidence" value="ECO:0007669"/>
    <property type="project" value="InterPro"/>
</dbReference>
<keyword evidence="5 11" id="KW-1133">Transmembrane helix</keyword>
<dbReference type="GO" id="GO:0005635">
    <property type="term" value="C:nuclear envelope"/>
    <property type="evidence" value="ECO:0007669"/>
    <property type="project" value="UniProtKB-SubCell"/>
</dbReference>
<dbReference type="GeneTree" id="ENSGT00390000012166"/>
<feature type="transmembrane region" description="Helical" evidence="11">
    <location>
        <begin position="306"/>
        <end position="325"/>
    </location>
</feature>
<organism evidence="13 14">
    <name type="scientific">Scleropages formosus</name>
    <name type="common">Asian bonytongue</name>
    <name type="synonym">Osteoglossum formosum</name>
    <dbReference type="NCBI Taxonomy" id="113540"/>
    <lineage>
        <taxon>Eukaryota</taxon>
        <taxon>Metazoa</taxon>
        <taxon>Chordata</taxon>
        <taxon>Craniata</taxon>
        <taxon>Vertebrata</taxon>
        <taxon>Euteleostomi</taxon>
        <taxon>Actinopterygii</taxon>
        <taxon>Neopterygii</taxon>
        <taxon>Teleostei</taxon>
        <taxon>Osteoglossocephala</taxon>
        <taxon>Osteoglossomorpha</taxon>
        <taxon>Osteoglossiformes</taxon>
        <taxon>Osteoglossidae</taxon>
        <taxon>Scleropages</taxon>
    </lineage>
</organism>
<evidence type="ECO:0000256" key="8">
    <source>
        <dbReference type="ARBA" id="ARBA00023242"/>
    </source>
</evidence>
<evidence type="ECO:0000313" key="14">
    <source>
        <dbReference type="Proteomes" id="UP000694397"/>
    </source>
</evidence>
<dbReference type="GeneID" id="108935328"/>
<keyword evidence="8" id="KW-0539">Nucleus</keyword>
<keyword evidence="4 11" id="KW-0812">Transmembrane</keyword>
<sequence>MKPVVKRAAQMDLRAFPKQAEVERRSRRDTTAAVFDGLQRRSLKRRSVTENETEGAKMVKVPSDHVESVETVTSPFSATHVATEKGQKLTKRKRKITEDETVTTAISSCEDLSMNGDEESPNKIRRLSESGDGLCSDEGEGMEVQDGSEDYGEETHEQVSFCSAEDTEDKEAFGKHQAADKCQSRTAGKLDDYELGKNLRSRWNYTEVQGRRESSQRPVPHASENIVQPRKNYMDALTPRYSIKNYREVPAERIRDTATLNKVYPLKLNIIPQSTMSSSSRYQKSNIPVRKPSVSRVEKGRPSKLLWLRLLLPSVGLLCLLIYWFRLDFYLRLGAGVLHSENSTSIRFDDQFMVLKSRFPNQREELWSRSRIYLTKHLHADPPTEPASMILTSGRRAEKTLHCLAVRIADALSTAINTTLLQIDGATQASQESDTVKLDVDERLRRAFEGNKGTAVIHRFEELPPGSTLIFYKYCDHENAAFKNTFLIFTVILPVEELEGKLHLNEVEEMVRDHVQERFLSQSHSAAFDKMDVDKFGGLWSRIAHLVLPVALEEDVQQAECQI</sequence>
<dbReference type="InterPro" id="IPR046753">
    <property type="entry name" value="TOIP1/2_C"/>
</dbReference>
<gene>
    <name evidence="13" type="primary">LOC108935328</name>
</gene>
<dbReference type="Proteomes" id="UP000694397">
    <property type="component" value="Chromosome 9"/>
</dbReference>
<comment type="similarity">
    <text evidence="2">Belongs to the TOR1AIP family.</text>
</comment>
<dbReference type="GO" id="GO:0061024">
    <property type="term" value="P:membrane organization"/>
    <property type="evidence" value="ECO:0007669"/>
    <property type="project" value="TreeGrafter"/>
</dbReference>
<evidence type="ECO:0000256" key="4">
    <source>
        <dbReference type="ARBA" id="ARBA00022692"/>
    </source>
</evidence>
<evidence type="ECO:0000256" key="1">
    <source>
        <dbReference type="ARBA" id="ARBA00004259"/>
    </source>
</evidence>
<evidence type="ECO:0000256" key="5">
    <source>
        <dbReference type="ARBA" id="ARBA00022989"/>
    </source>
</evidence>
<feature type="region of interest" description="Disordered" evidence="10">
    <location>
        <begin position="130"/>
        <end position="149"/>
    </location>
</feature>
<feature type="compositionally biased region" description="Acidic residues" evidence="10">
    <location>
        <begin position="135"/>
        <end position="149"/>
    </location>
</feature>
<reference evidence="13 14" key="1">
    <citation type="submission" date="2019-04" db="EMBL/GenBank/DDBJ databases">
        <authorList>
            <consortium name="Wellcome Sanger Institute Data Sharing"/>
        </authorList>
    </citation>
    <scope>NUCLEOTIDE SEQUENCE [LARGE SCALE GENOMIC DNA]</scope>
</reference>
<dbReference type="GO" id="GO:0016020">
    <property type="term" value="C:membrane"/>
    <property type="evidence" value="ECO:0007669"/>
    <property type="project" value="TreeGrafter"/>
</dbReference>
<dbReference type="RefSeq" id="XP_018609368.1">
    <property type="nucleotide sequence ID" value="XM_018753852.2"/>
</dbReference>
<evidence type="ECO:0000256" key="2">
    <source>
        <dbReference type="ARBA" id="ARBA00007860"/>
    </source>
</evidence>